<name>A0A9P7BBQ1_MAUEX</name>
<dbReference type="EMBL" id="PUHR01000039">
    <property type="protein sequence ID" value="KAG0669551.1"/>
    <property type="molecule type" value="Genomic_DNA"/>
</dbReference>
<dbReference type="AlphaFoldDB" id="A0A9P7BBQ1"/>
<feature type="transmembrane region" description="Helical" evidence="7">
    <location>
        <begin position="74"/>
        <end position="90"/>
    </location>
</feature>
<dbReference type="PANTHER" id="PTHR21493">
    <property type="entry name" value="CGI-141-RELATED/LIPASE CONTAINING PROTEIN"/>
    <property type="match status" value="1"/>
</dbReference>
<dbReference type="GO" id="GO:0000137">
    <property type="term" value="C:Golgi cis cisterna"/>
    <property type="evidence" value="ECO:0007669"/>
    <property type="project" value="TreeGrafter"/>
</dbReference>
<keyword evidence="4" id="KW-0333">Golgi apparatus</keyword>
<evidence type="ECO:0000256" key="2">
    <source>
        <dbReference type="ARBA" id="ARBA00022692"/>
    </source>
</evidence>
<comment type="similarity">
    <text evidence="6">Belongs to the GOT1 family.</text>
</comment>
<dbReference type="InterPro" id="IPR007305">
    <property type="entry name" value="Vesicle_transpt_Got1/SFT2"/>
</dbReference>
<dbReference type="Proteomes" id="UP000750334">
    <property type="component" value="Unassembled WGS sequence"/>
</dbReference>
<sequence length="144" mass="15921">MNFAVLPFYISPIEFGVAFTFGGFLFFVLGIITFFDRALLASGNVLFLIGVILIIGSQKTIVFFTRPNKRRGSIFFLFGIFLILIKWTFIGFIIESLGIVGLFGDFFGVIVQFLRSMPIIGPILSHPVVAPVVDKLAGVRVLPV</sequence>
<dbReference type="GO" id="GO:0005783">
    <property type="term" value="C:endoplasmic reticulum"/>
    <property type="evidence" value="ECO:0007669"/>
    <property type="project" value="TreeGrafter"/>
</dbReference>
<dbReference type="GO" id="GO:0000139">
    <property type="term" value="C:Golgi membrane"/>
    <property type="evidence" value="ECO:0007669"/>
    <property type="project" value="UniProtKB-SubCell"/>
</dbReference>
<feature type="transmembrane region" description="Helical" evidence="7">
    <location>
        <begin position="12"/>
        <end position="35"/>
    </location>
</feature>
<keyword evidence="5 7" id="KW-0472">Membrane</keyword>
<keyword evidence="9" id="KW-1185">Reference proteome</keyword>
<evidence type="ECO:0000256" key="7">
    <source>
        <dbReference type="SAM" id="Phobius"/>
    </source>
</evidence>
<dbReference type="GO" id="GO:0005829">
    <property type="term" value="C:cytosol"/>
    <property type="evidence" value="ECO:0007669"/>
    <property type="project" value="GOC"/>
</dbReference>
<evidence type="ECO:0000256" key="6">
    <source>
        <dbReference type="ARBA" id="ARBA00025799"/>
    </source>
</evidence>
<comment type="caution">
    <text evidence="8">The sequence shown here is derived from an EMBL/GenBank/DDBJ whole genome shotgun (WGS) entry which is preliminary data.</text>
</comment>
<dbReference type="PANTHER" id="PTHR21493:SF9">
    <property type="entry name" value="GOLGI TRANSPORT PROTEIN 1-RELATED"/>
    <property type="match status" value="1"/>
</dbReference>
<keyword evidence="2 7" id="KW-0812">Transmembrane</keyword>
<dbReference type="Pfam" id="PF04178">
    <property type="entry name" value="Got1"/>
    <property type="match status" value="1"/>
</dbReference>
<dbReference type="GO" id="GO:0042147">
    <property type="term" value="P:retrograde transport, endosome to Golgi"/>
    <property type="evidence" value="ECO:0007669"/>
    <property type="project" value="InterPro"/>
</dbReference>
<dbReference type="InterPro" id="IPR045176">
    <property type="entry name" value="Got1"/>
</dbReference>
<evidence type="ECO:0000313" key="9">
    <source>
        <dbReference type="Proteomes" id="UP000750334"/>
    </source>
</evidence>
<gene>
    <name evidence="8" type="primary">GOT1</name>
    <name evidence="8" type="ORF">C6P45_003622</name>
</gene>
<evidence type="ECO:0000256" key="1">
    <source>
        <dbReference type="ARBA" id="ARBA00004653"/>
    </source>
</evidence>
<accession>A0A9P7BBQ1</accession>
<feature type="transmembrane region" description="Helical" evidence="7">
    <location>
        <begin position="41"/>
        <end position="62"/>
    </location>
</feature>
<organism evidence="8 9">
    <name type="scientific">Maudiozyma exigua</name>
    <name type="common">Yeast</name>
    <name type="synonym">Kazachstania exigua</name>
    <dbReference type="NCBI Taxonomy" id="34358"/>
    <lineage>
        <taxon>Eukaryota</taxon>
        <taxon>Fungi</taxon>
        <taxon>Dikarya</taxon>
        <taxon>Ascomycota</taxon>
        <taxon>Saccharomycotina</taxon>
        <taxon>Saccharomycetes</taxon>
        <taxon>Saccharomycetales</taxon>
        <taxon>Saccharomycetaceae</taxon>
        <taxon>Maudiozyma</taxon>
    </lineage>
</organism>
<keyword evidence="3 7" id="KW-1133">Transmembrane helix</keyword>
<comment type="subcellular location">
    <subcellularLocation>
        <location evidence="1">Golgi apparatus membrane</location>
        <topology evidence="1">Multi-pass membrane protein</topology>
    </subcellularLocation>
</comment>
<evidence type="ECO:0000256" key="5">
    <source>
        <dbReference type="ARBA" id="ARBA00023136"/>
    </source>
</evidence>
<evidence type="ECO:0000256" key="4">
    <source>
        <dbReference type="ARBA" id="ARBA00023034"/>
    </source>
</evidence>
<evidence type="ECO:0000313" key="8">
    <source>
        <dbReference type="EMBL" id="KAG0669551.1"/>
    </source>
</evidence>
<dbReference type="OrthoDB" id="204784at2759"/>
<dbReference type="GO" id="GO:0006888">
    <property type="term" value="P:endoplasmic reticulum to Golgi vesicle-mediated transport"/>
    <property type="evidence" value="ECO:0007669"/>
    <property type="project" value="InterPro"/>
</dbReference>
<reference evidence="8 9" key="1">
    <citation type="submission" date="2020-11" db="EMBL/GenBank/DDBJ databases">
        <title>Kefir isolates.</title>
        <authorList>
            <person name="Marcisauskas S."/>
            <person name="Kim Y."/>
            <person name="Blasche S."/>
        </authorList>
    </citation>
    <scope>NUCLEOTIDE SEQUENCE [LARGE SCALE GENOMIC DNA]</scope>
    <source>
        <strain evidence="8 9">OG2</strain>
    </source>
</reference>
<proteinExistence type="inferred from homology"/>
<evidence type="ECO:0000256" key="3">
    <source>
        <dbReference type="ARBA" id="ARBA00022989"/>
    </source>
</evidence>
<protein>
    <submittedName>
        <fullName evidence="8">Golgi Transport</fullName>
    </submittedName>
</protein>
<dbReference type="GO" id="GO:0030134">
    <property type="term" value="C:COPII-coated ER to Golgi transport vesicle"/>
    <property type="evidence" value="ECO:0007669"/>
    <property type="project" value="TreeGrafter"/>
</dbReference>